<dbReference type="EMBL" id="LLXX01000128">
    <property type="protein sequence ID" value="KRR04240.1"/>
    <property type="molecule type" value="Genomic_DNA"/>
</dbReference>
<accession>A0A0R3LGT0</accession>
<reference evidence="2 3" key="1">
    <citation type="submission" date="2014-03" db="EMBL/GenBank/DDBJ databases">
        <title>Bradyrhizobium valentinum sp. nov., isolated from effective nodules of Lupinus mariae-josephae, a lupine endemic of basic-lime soils in Eastern Spain.</title>
        <authorList>
            <person name="Duran D."/>
            <person name="Rey L."/>
            <person name="Navarro A."/>
            <person name="Busquets A."/>
            <person name="Imperial J."/>
            <person name="Ruiz-Argueso T."/>
        </authorList>
    </citation>
    <scope>NUCLEOTIDE SEQUENCE [LARGE SCALE GENOMIC DNA]</scope>
    <source>
        <strain evidence="2 3">LmjM3</strain>
    </source>
</reference>
<evidence type="ECO:0000259" key="1">
    <source>
        <dbReference type="Pfam" id="PF21834"/>
    </source>
</evidence>
<name>A0A0R3LGT0_9BRAD</name>
<organism evidence="2 3">
    <name type="scientific">Bradyrhizobium valentinum</name>
    <dbReference type="NCBI Taxonomy" id="1518501"/>
    <lineage>
        <taxon>Bacteria</taxon>
        <taxon>Pseudomonadati</taxon>
        <taxon>Pseudomonadota</taxon>
        <taxon>Alphaproteobacteria</taxon>
        <taxon>Hyphomicrobiales</taxon>
        <taxon>Nitrobacteraceae</taxon>
        <taxon>Bradyrhizobium</taxon>
    </lineage>
</organism>
<dbReference type="RefSeq" id="WP_057852325.1">
    <property type="nucleotide sequence ID" value="NZ_LLXX01000128.1"/>
</dbReference>
<feature type="domain" description="DUF6894" evidence="1">
    <location>
        <begin position="3"/>
        <end position="67"/>
    </location>
</feature>
<dbReference type="Proteomes" id="UP000051913">
    <property type="component" value="Unassembled WGS sequence"/>
</dbReference>
<comment type="caution">
    <text evidence="2">The sequence shown here is derived from an EMBL/GenBank/DDBJ whole genome shotgun (WGS) entry which is preliminary data.</text>
</comment>
<dbReference type="AlphaFoldDB" id="A0A0R3LGT0"/>
<evidence type="ECO:0000313" key="3">
    <source>
        <dbReference type="Proteomes" id="UP000051913"/>
    </source>
</evidence>
<keyword evidence="3" id="KW-1185">Reference proteome</keyword>
<sequence length="78" mass="8614">MARFYFDFHDANGILRDDAGEELPSATIARKEALKTVGLAVKDLTYRHAEGRVVIEVRDGDGPVLRVLAVVETTSLKE</sequence>
<dbReference type="InterPro" id="IPR054189">
    <property type="entry name" value="DUF6894"/>
</dbReference>
<gene>
    <name evidence="2" type="ORF">CP49_23755</name>
</gene>
<dbReference type="Pfam" id="PF21834">
    <property type="entry name" value="DUF6894"/>
    <property type="match status" value="1"/>
</dbReference>
<protein>
    <recommendedName>
        <fullName evidence="1">DUF6894 domain-containing protein</fullName>
    </recommendedName>
</protein>
<proteinExistence type="predicted"/>
<evidence type="ECO:0000313" key="2">
    <source>
        <dbReference type="EMBL" id="KRR04240.1"/>
    </source>
</evidence>